<dbReference type="OrthoDB" id="1847777at2759"/>
<proteinExistence type="predicted"/>
<reference evidence="1" key="1">
    <citation type="submission" date="2018-11" db="EMBL/GenBank/DDBJ databases">
        <authorList>
            <person name="Grassa J C."/>
        </authorList>
    </citation>
    <scope>NUCLEOTIDE SEQUENCE [LARGE SCALE GENOMIC DNA]</scope>
</reference>
<protein>
    <submittedName>
        <fullName evidence="1">Uncharacterized protein</fullName>
    </submittedName>
</protein>
<dbReference type="PANTHER" id="PTHR36019">
    <property type="entry name" value="PLANT/PROTEIN"/>
    <property type="match status" value="1"/>
</dbReference>
<dbReference type="EMBL" id="UZAU01000547">
    <property type="status" value="NOT_ANNOTATED_CDS"/>
    <property type="molecule type" value="Genomic_DNA"/>
</dbReference>
<evidence type="ECO:0000313" key="1">
    <source>
        <dbReference type="EnsemblPlants" id="cds.evm.model.05.1911"/>
    </source>
</evidence>
<accession>A0A803PNF7</accession>
<dbReference type="AlphaFoldDB" id="A0A803PNF7"/>
<dbReference type="PANTHER" id="PTHR36019:SF3">
    <property type="entry name" value="PLANT_PROTEIN"/>
    <property type="match status" value="1"/>
</dbReference>
<dbReference type="EnsemblPlants" id="evm.model.05.1911">
    <property type="protein sequence ID" value="cds.evm.model.05.1911"/>
    <property type="gene ID" value="evm.TU.05.1911"/>
</dbReference>
<sequence length="119" mass="13706">MSLNCLSCQVFQRTNSDLERNHYGEGLLQTNVERSWSGNLVTHNNNKDVEIMKGGRMTTVSRKKLQVKSLLGQHRRHHFSSGSFDGVNKEPRLVRSCGMRRDWSFEDLSGRIEKKGRTI</sequence>
<keyword evidence="2" id="KW-1185">Reference proteome</keyword>
<evidence type="ECO:0000313" key="2">
    <source>
        <dbReference type="Proteomes" id="UP000596661"/>
    </source>
</evidence>
<reference evidence="1" key="2">
    <citation type="submission" date="2021-03" db="UniProtKB">
        <authorList>
            <consortium name="EnsemblPlants"/>
        </authorList>
    </citation>
    <scope>IDENTIFICATION</scope>
</reference>
<dbReference type="Gramene" id="evm.model.05.1911">
    <property type="protein sequence ID" value="cds.evm.model.05.1911"/>
    <property type="gene ID" value="evm.TU.05.1911"/>
</dbReference>
<organism evidence="1 2">
    <name type="scientific">Cannabis sativa</name>
    <name type="common">Hemp</name>
    <name type="synonym">Marijuana</name>
    <dbReference type="NCBI Taxonomy" id="3483"/>
    <lineage>
        <taxon>Eukaryota</taxon>
        <taxon>Viridiplantae</taxon>
        <taxon>Streptophyta</taxon>
        <taxon>Embryophyta</taxon>
        <taxon>Tracheophyta</taxon>
        <taxon>Spermatophyta</taxon>
        <taxon>Magnoliopsida</taxon>
        <taxon>eudicotyledons</taxon>
        <taxon>Gunneridae</taxon>
        <taxon>Pentapetalae</taxon>
        <taxon>rosids</taxon>
        <taxon>fabids</taxon>
        <taxon>Rosales</taxon>
        <taxon>Cannabaceae</taxon>
        <taxon>Cannabis</taxon>
    </lineage>
</organism>
<dbReference type="OMA" id="CQVLQRT"/>
<dbReference type="Proteomes" id="UP000596661">
    <property type="component" value="Chromosome 5"/>
</dbReference>
<name>A0A803PNF7_CANSA</name>